<evidence type="ECO:0000313" key="2">
    <source>
        <dbReference type="EMBL" id="RRT71961.1"/>
    </source>
</evidence>
<protein>
    <submittedName>
        <fullName evidence="2">Uncharacterized protein</fullName>
    </submittedName>
</protein>
<reference evidence="2 3" key="1">
    <citation type="journal article" date="2014" name="Agronomy (Basel)">
        <title>A Draft Genome Sequence for Ensete ventricosum, the Drought-Tolerant Tree Against Hunger.</title>
        <authorList>
            <person name="Harrison J."/>
            <person name="Moore K.A."/>
            <person name="Paszkiewicz K."/>
            <person name="Jones T."/>
            <person name="Grant M."/>
            <person name="Ambacheew D."/>
            <person name="Muzemil S."/>
            <person name="Studholme D.J."/>
        </authorList>
    </citation>
    <scope>NUCLEOTIDE SEQUENCE [LARGE SCALE GENOMIC DNA]</scope>
</reference>
<dbReference type="AlphaFoldDB" id="A0A427A718"/>
<proteinExistence type="predicted"/>
<dbReference type="Proteomes" id="UP000287651">
    <property type="component" value="Unassembled WGS sequence"/>
</dbReference>
<accession>A0A427A718</accession>
<feature type="region of interest" description="Disordered" evidence="1">
    <location>
        <begin position="1"/>
        <end position="48"/>
    </location>
</feature>
<organism evidence="2 3">
    <name type="scientific">Ensete ventricosum</name>
    <name type="common">Abyssinian banana</name>
    <name type="synonym">Musa ensete</name>
    <dbReference type="NCBI Taxonomy" id="4639"/>
    <lineage>
        <taxon>Eukaryota</taxon>
        <taxon>Viridiplantae</taxon>
        <taxon>Streptophyta</taxon>
        <taxon>Embryophyta</taxon>
        <taxon>Tracheophyta</taxon>
        <taxon>Spermatophyta</taxon>
        <taxon>Magnoliopsida</taxon>
        <taxon>Liliopsida</taxon>
        <taxon>Zingiberales</taxon>
        <taxon>Musaceae</taxon>
        <taxon>Ensete</taxon>
    </lineage>
</organism>
<comment type="caution">
    <text evidence="2">The sequence shown here is derived from an EMBL/GenBank/DDBJ whole genome shotgun (WGS) entry which is preliminary data.</text>
</comment>
<dbReference type="EMBL" id="AMZH03003554">
    <property type="protein sequence ID" value="RRT71961.1"/>
    <property type="molecule type" value="Genomic_DNA"/>
</dbReference>
<gene>
    <name evidence="2" type="ORF">B296_00023949</name>
</gene>
<evidence type="ECO:0000313" key="3">
    <source>
        <dbReference type="Proteomes" id="UP000287651"/>
    </source>
</evidence>
<feature type="compositionally biased region" description="Basic and acidic residues" evidence="1">
    <location>
        <begin position="1"/>
        <end position="11"/>
    </location>
</feature>
<sequence length="75" mass="8552">MSFESRSESSRMKLVHSLWRPSRPKPERLQNEPRSPKAEDSLAAEQDVAPKKAQAAIVHYKETPGFKFDLEKIAS</sequence>
<feature type="compositionally biased region" description="Basic and acidic residues" evidence="1">
    <location>
        <begin position="24"/>
        <end position="40"/>
    </location>
</feature>
<evidence type="ECO:0000256" key="1">
    <source>
        <dbReference type="SAM" id="MobiDB-lite"/>
    </source>
</evidence>
<name>A0A427A718_ENSVE</name>